<feature type="compositionally biased region" description="Polar residues" evidence="7">
    <location>
        <begin position="494"/>
        <end position="518"/>
    </location>
</feature>
<evidence type="ECO:0000256" key="1">
    <source>
        <dbReference type="ARBA" id="ARBA00004651"/>
    </source>
</evidence>
<dbReference type="PANTHER" id="PTHR37937">
    <property type="entry name" value="CONJUGATIVE TRANSFER: DNA TRANSPORT"/>
    <property type="match status" value="1"/>
</dbReference>
<dbReference type="SUPFAM" id="SSF52540">
    <property type="entry name" value="P-loop containing nucleoside triphosphate hydrolases"/>
    <property type="match status" value="1"/>
</dbReference>
<keyword evidence="5 8" id="KW-1133">Transmembrane helix</keyword>
<evidence type="ECO:0000256" key="4">
    <source>
        <dbReference type="ARBA" id="ARBA00022692"/>
    </source>
</evidence>
<dbReference type="CDD" id="cd01127">
    <property type="entry name" value="TrwB_TraG_TraD_VirD4"/>
    <property type="match status" value="1"/>
</dbReference>
<keyword evidence="6 8" id="KW-0472">Membrane</keyword>
<organism evidence="9 10">
    <name type="scientific">Streptococcus hominis</name>
    <dbReference type="NCBI Taxonomy" id="2763067"/>
    <lineage>
        <taxon>Bacteria</taxon>
        <taxon>Bacillati</taxon>
        <taxon>Bacillota</taxon>
        <taxon>Bacilli</taxon>
        <taxon>Lactobacillales</taxon>
        <taxon>Streptococcaceae</taxon>
        <taxon>Streptococcus</taxon>
    </lineage>
</organism>
<evidence type="ECO:0000256" key="7">
    <source>
        <dbReference type="SAM" id="MobiDB-lite"/>
    </source>
</evidence>
<sequence length="600" mass="69135">MPRKRKHLLPYIILGLLFFYGFHWLVKLYQSAPGVTDPLNPFSKYAWVINHLETKNWLDLQFNQFSLIGGALGFVLPFFIYLRVGDNGVYRHGEERGSARFATVKEIATFRDKVFENNMILTKNGFVGLFNKLLPYDKQLNKNTLVVGLPGDGKTQNYVKPNLMQMNGSYIVTDPKGLLVHEVGSLLAKNGYKIKVFDLVHLANSNTFNIFNYMKSELDIDRVTEAIVDGTKKTDNQGENFWLTAELLLTRALIGYLYFDSQLDDYTPNLSMVADMMRNIRRTNEEQPSPVEQMFEELEERLPGNYAYKQWALFNSNFEAETRMGVTTQVATRYSIFDHTDVAKMIAEDTMDIDRWNIEKTAVFIAIPETNKSFNFLASLLFATIFEELTHGADAILQGERPGLSATDLLHVQVIIDEFANIGKIPNFNEVLASVRSREISIKIIIQAINQLKSLYNKDWETIFNNCACHLFLGTNDKDTMNYYSTRAGKQTINQKQYSESRGRNRSSSFSEQTQQRELMTPDEVARIGVDEALLFLSKQNVLKDKKFYVKDHKNAQFLSNSPQDDNWYTYERRMDGTDDWYENVDQTEFVDLQIEENVA</sequence>
<name>A0ABR7CQH3_9STRE</name>
<evidence type="ECO:0000256" key="8">
    <source>
        <dbReference type="SAM" id="Phobius"/>
    </source>
</evidence>
<feature type="transmembrane region" description="Helical" evidence="8">
    <location>
        <begin position="62"/>
        <end position="82"/>
    </location>
</feature>
<dbReference type="Proteomes" id="UP000656652">
    <property type="component" value="Unassembled WGS sequence"/>
</dbReference>
<keyword evidence="10" id="KW-1185">Reference proteome</keyword>
<keyword evidence="4 8" id="KW-0812">Transmembrane</keyword>
<proteinExistence type="inferred from homology"/>
<accession>A0ABR7CQH3</accession>
<evidence type="ECO:0000256" key="2">
    <source>
        <dbReference type="ARBA" id="ARBA00008806"/>
    </source>
</evidence>
<evidence type="ECO:0000313" key="10">
    <source>
        <dbReference type="Proteomes" id="UP000656652"/>
    </source>
</evidence>
<evidence type="ECO:0000256" key="5">
    <source>
        <dbReference type="ARBA" id="ARBA00022989"/>
    </source>
</evidence>
<dbReference type="EMBL" id="JACOOM010000004">
    <property type="protein sequence ID" value="MBC5617918.1"/>
    <property type="molecule type" value="Genomic_DNA"/>
</dbReference>
<keyword evidence="3" id="KW-1003">Cell membrane</keyword>
<evidence type="ECO:0000256" key="3">
    <source>
        <dbReference type="ARBA" id="ARBA00022475"/>
    </source>
</evidence>
<feature type="transmembrane region" description="Helical" evidence="8">
    <location>
        <begin position="7"/>
        <end position="26"/>
    </location>
</feature>
<comment type="subcellular location">
    <subcellularLocation>
        <location evidence="1">Cell membrane</location>
        <topology evidence="1">Multi-pass membrane protein</topology>
    </subcellularLocation>
</comment>
<comment type="caution">
    <text evidence="9">The sequence shown here is derived from an EMBL/GenBank/DDBJ whole genome shotgun (WGS) entry which is preliminary data.</text>
</comment>
<dbReference type="InterPro" id="IPR051539">
    <property type="entry name" value="T4SS-coupling_protein"/>
</dbReference>
<dbReference type="NCBIfam" id="NF045973">
    <property type="entry name" value="conju_CD1115"/>
    <property type="match status" value="1"/>
</dbReference>
<comment type="similarity">
    <text evidence="2">Belongs to the VirD4/TraG family.</text>
</comment>
<evidence type="ECO:0000313" key="9">
    <source>
        <dbReference type="EMBL" id="MBC5617918.1"/>
    </source>
</evidence>
<reference evidence="9 10" key="1">
    <citation type="submission" date="2020-08" db="EMBL/GenBank/DDBJ databases">
        <title>Genome public.</title>
        <authorList>
            <person name="Liu C."/>
            <person name="Sun Q."/>
        </authorList>
    </citation>
    <scope>NUCLEOTIDE SEQUENCE [LARGE SCALE GENOMIC DNA]</scope>
    <source>
        <strain evidence="9 10">NSJ-17</strain>
    </source>
</reference>
<dbReference type="InterPro" id="IPR003688">
    <property type="entry name" value="TraG/VirD4"/>
</dbReference>
<dbReference type="Gene3D" id="3.40.50.300">
    <property type="entry name" value="P-loop containing nucleotide triphosphate hydrolases"/>
    <property type="match status" value="1"/>
</dbReference>
<protein>
    <submittedName>
        <fullName evidence="9">Type IV secretory system conjugative DNA transfer family protein</fullName>
    </submittedName>
</protein>
<dbReference type="Pfam" id="PF02534">
    <property type="entry name" value="T4SS-DNA_transf"/>
    <property type="match status" value="1"/>
</dbReference>
<dbReference type="InterPro" id="IPR027417">
    <property type="entry name" value="P-loop_NTPase"/>
</dbReference>
<feature type="region of interest" description="Disordered" evidence="7">
    <location>
        <begin position="494"/>
        <end position="519"/>
    </location>
</feature>
<evidence type="ECO:0000256" key="6">
    <source>
        <dbReference type="ARBA" id="ARBA00023136"/>
    </source>
</evidence>
<dbReference type="RefSeq" id="WP_049512536.1">
    <property type="nucleotide sequence ID" value="NZ_JBFEHB010000009.1"/>
</dbReference>
<dbReference type="PANTHER" id="PTHR37937:SF1">
    <property type="entry name" value="CONJUGATIVE TRANSFER: DNA TRANSPORT"/>
    <property type="match status" value="1"/>
</dbReference>
<gene>
    <name evidence="9" type="ORF">H8R78_00785</name>
</gene>